<dbReference type="Pfam" id="PF13041">
    <property type="entry name" value="PPR_2"/>
    <property type="match status" value="2"/>
</dbReference>
<dbReference type="InParanoid" id="A0A0L0HPH7"/>
<sequence>MRPAKCPEGWCIRQLLTSVVSTQRRSITVRAARAAARAQAQRETEAQQRASRRDPYRPVAARPLGPVPMDVQRAYGVFRRGLIEGNLEVVLPNYRIVAARKYLHAISLEEFCLVLRALAEPLNDRRYVPGKEEVDQWKSVFNDLIANCFNHERGHVPEDIYAIFIDAYSRRGDIESLSKIWDHMHRDGVQPSLNSYNLILKCCAKEGLYEKAEEVYHSLLLRPDIEPDATTYSALINVRASVSDIPGAHGILEKLLETGGKPPIKVLNALLTAHKKQGDLEGTEELFALIKKNGLVPNIATYNTMLDAYSKANALEKAVAIVNEMQSVADSSSRPYCAPDFITYNILINMFGKADKPEDALKLFHDMLERGIPPDVVTFTSIMDAYGRQGDLESTRTYFNMMHQYGLIPSAASYAVLINAMGYQGDLKAAETVYTEMVQRGISPTRPVYRSLVRVHEIANDPQGAARWYMEMTDKHISPDVTTLISIMRVHVRNAQSGQNLLDVIRTYYKDAERFGRLKVGICNELLRAHLKCGVSVAEAVSTVYETEFRMRRIPPNSFTLEILVQHGASAREDGGSGTESDFPEAAEMEQKWRNMVENHPHTSTGSSTNQSKLSSKSITSADRDAEQQARTDQPTPSQPATREHIIQAFVRMADRARRGDSITQQERITITYEQLMEARALLEVFGDLLKAGTVPGEFALNTMAKRVEQLLGKMNWVEESGALMTAASNTRIPAPTDGTSLLDTPPIKY</sequence>
<dbReference type="Pfam" id="PF13812">
    <property type="entry name" value="PPR_3"/>
    <property type="match status" value="2"/>
</dbReference>
<feature type="region of interest" description="Disordered" evidence="6">
    <location>
        <begin position="599"/>
        <end position="643"/>
    </location>
</feature>
<feature type="repeat" description="PPR" evidence="5">
    <location>
        <begin position="298"/>
        <end position="328"/>
    </location>
</feature>
<dbReference type="InterPro" id="IPR011990">
    <property type="entry name" value="TPR-like_helical_dom_sf"/>
</dbReference>
<feature type="repeat" description="PPR" evidence="5">
    <location>
        <begin position="340"/>
        <end position="374"/>
    </location>
</feature>
<dbReference type="Gene3D" id="1.25.40.10">
    <property type="entry name" value="Tetratricopeptide repeat domain"/>
    <property type="match status" value="2"/>
</dbReference>
<dbReference type="SUPFAM" id="SSF81901">
    <property type="entry name" value="HCP-like"/>
    <property type="match status" value="1"/>
</dbReference>
<name>A0A0L0HPH7_SPIPD</name>
<evidence type="ECO:0000313" key="8">
    <source>
        <dbReference type="Proteomes" id="UP000053201"/>
    </source>
</evidence>
<dbReference type="RefSeq" id="XP_016611345.1">
    <property type="nucleotide sequence ID" value="XM_016750644.1"/>
</dbReference>
<keyword evidence="2" id="KW-0677">Repeat</keyword>
<feature type="compositionally biased region" description="Basic and acidic residues" evidence="6">
    <location>
        <begin position="40"/>
        <end position="56"/>
    </location>
</feature>
<evidence type="ECO:0000256" key="5">
    <source>
        <dbReference type="PROSITE-ProRule" id="PRU00708"/>
    </source>
</evidence>
<feature type="repeat" description="PPR" evidence="5">
    <location>
        <begin position="157"/>
        <end position="191"/>
    </location>
</feature>
<dbReference type="PANTHER" id="PTHR47447">
    <property type="entry name" value="OS03G0856100 PROTEIN"/>
    <property type="match status" value="1"/>
</dbReference>
<feature type="region of interest" description="Disordered" evidence="6">
    <location>
        <begin position="38"/>
        <end position="59"/>
    </location>
</feature>
<dbReference type="PROSITE" id="PS51375">
    <property type="entry name" value="PPR"/>
    <property type="match status" value="7"/>
</dbReference>
<dbReference type="OMA" id="HRDARAN"/>
<feature type="repeat" description="PPR" evidence="5">
    <location>
        <begin position="192"/>
        <end position="227"/>
    </location>
</feature>
<evidence type="ECO:0000313" key="7">
    <source>
        <dbReference type="EMBL" id="KND03306.1"/>
    </source>
</evidence>
<evidence type="ECO:0000256" key="6">
    <source>
        <dbReference type="SAM" id="MobiDB-lite"/>
    </source>
</evidence>
<evidence type="ECO:0000256" key="3">
    <source>
        <dbReference type="ARBA" id="ARBA00044493"/>
    </source>
</evidence>
<comment type="similarity">
    <text evidence="1">Belongs to the CCM1 family.</text>
</comment>
<dbReference type="VEuPathDB" id="FungiDB:SPPG_02354"/>
<dbReference type="Proteomes" id="UP000053201">
    <property type="component" value="Unassembled WGS sequence"/>
</dbReference>
<feature type="repeat" description="PPR" evidence="5">
    <location>
        <begin position="375"/>
        <end position="409"/>
    </location>
</feature>
<feature type="compositionally biased region" description="Low complexity" evidence="6">
    <location>
        <begin position="604"/>
        <end position="618"/>
    </location>
</feature>
<dbReference type="eggNOG" id="KOG4197">
    <property type="taxonomic scope" value="Eukaryota"/>
</dbReference>
<dbReference type="PANTHER" id="PTHR47447:SF17">
    <property type="entry name" value="OS12G0638900 PROTEIN"/>
    <property type="match status" value="1"/>
</dbReference>
<reference evidence="7 8" key="1">
    <citation type="submission" date="2009-08" db="EMBL/GenBank/DDBJ databases">
        <title>The Genome Sequence of Spizellomyces punctatus strain DAOM BR117.</title>
        <authorList>
            <consortium name="The Broad Institute Genome Sequencing Platform"/>
            <person name="Russ C."/>
            <person name="Cuomo C."/>
            <person name="Shea T."/>
            <person name="Young S.K."/>
            <person name="Zeng Q."/>
            <person name="Koehrsen M."/>
            <person name="Haas B."/>
            <person name="Borodovsky M."/>
            <person name="Guigo R."/>
            <person name="Alvarado L."/>
            <person name="Berlin A."/>
            <person name="Bochicchio J."/>
            <person name="Borenstein D."/>
            <person name="Chapman S."/>
            <person name="Chen Z."/>
            <person name="Engels R."/>
            <person name="Freedman E."/>
            <person name="Gellesch M."/>
            <person name="Goldberg J."/>
            <person name="Griggs A."/>
            <person name="Gujja S."/>
            <person name="Heiman D."/>
            <person name="Hepburn T."/>
            <person name="Howarth C."/>
            <person name="Jen D."/>
            <person name="Larson L."/>
            <person name="Lewis B."/>
            <person name="Mehta T."/>
            <person name="Park D."/>
            <person name="Pearson M."/>
            <person name="Roberts A."/>
            <person name="Saif S."/>
            <person name="Shenoy N."/>
            <person name="Sisk P."/>
            <person name="Stolte C."/>
            <person name="Sykes S."/>
            <person name="Thomson T."/>
            <person name="Walk T."/>
            <person name="White J."/>
            <person name="Yandava C."/>
            <person name="Burger G."/>
            <person name="Gray M.W."/>
            <person name="Holland P.W.H."/>
            <person name="King N."/>
            <person name="Lang F.B.F."/>
            <person name="Roger A.J."/>
            <person name="Ruiz-Trillo I."/>
            <person name="Lander E."/>
            <person name="Nusbaum C."/>
        </authorList>
    </citation>
    <scope>NUCLEOTIDE SEQUENCE [LARGE SCALE GENOMIC DNA]</scope>
    <source>
        <strain evidence="7 8">DAOM BR117</strain>
    </source>
</reference>
<dbReference type="GeneID" id="27685945"/>
<comment type="function">
    <text evidence="3">Regulates mitochondrial small subunit maturation by controlling 15S rRNA 5'-end processing. Localizes to the 5' precursor of the 15S rRNA in a position that is subsequently occupied by mS47 in the mature yeast mtSSU. Uses structure and sequence-specific RNA recognition, binding to a single-stranded region of the precursor and specifically recognizing bases -6 to -1. The exchange of Ccm1 for mS47 is coupled to the irreversible removal of precursor rRNA that is accompanied by conformational changes of the mitoribosomal proteins uS5m and mS26. These conformational changes signal completion of 5'-end rRNA processing through protection of the mature 5'-end of the 15S rRNA and stabilization of mS47. The removal of the 5' precursor together with the dissociation of Ccm1 may be catalyzed by the 5'-3' exoribonuclease Pet127. Involved in the specific removal of group I introns in mitochondrial encoded transcripts.</text>
</comment>
<feature type="compositionally biased region" description="Polar residues" evidence="6">
    <location>
        <begin position="731"/>
        <end position="743"/>
    </location>
</feature>
<feature type="repeat" description="PPR" evidence="5">
    <location>
        <begin position="410"/>
        <end position="444"/>
    </location>
</feature>
<dbReference type="OrthoDB" id="2132482at2759"/>
<keyword evidence="8" id="KW-1185">Reference proteome</keyword>
<evidence type="ECO:0000256" key="1">
    <source>
        <dbReference type="ARBA" id="ARBA00006192"/>
    </source>
</evidence>
<feature type="repeat" description="PPR" evidence="5">
    <location>
        <begin position="263"/>
        <end position="297"/>
    </location>
</feature>
<feature type="region of interest" description="Disordered" evidence="6">
    <location>
        <begin position="731"/>
        <end position="750"/>
    </location>
</feature>
<accession>A0A0L0HPH7</accession>
<comment type="subunit">
    <text evidence="4">Binds to mitochondrial small subunit 15S rRNA.</text>
</comment>
<protein>
    <submittedName>
        <fullName evidence="7">Pentatricopeptide repeat domain-containing protein</fullName>
    </submittedName>
</protein>
<evidence type="ECO:0000256" key="4">
    <source>
        <dbReference type="ARBA" id="ARBA00044511"/>
    </source>
</evidence>
<proteinExistence type="inferred from homology"/>
<organism evidence="7 8">
    <name type="scientific">Spizellomyces punctatus (strain DAOM BR117)</name>
    <dbReference type="NCBI Taxonomy" id="645134"/>
    <lineage>
        <taxon>Eukaryota</taxon>
        <taxon>Fungi</taxon>
        <taxon>Fungi incertae sedis</taxon>
        <taxon>Chytridiomycota</taxon>
        <taxon>Chytridiomycota incertae sedis</taxon>
        <taxon>Chytridiomycetes</taxon>
        <taxon>Spizellomycetales</taxon>
        <taxon>Spizellomycetaceae</taxon>
        <taxon>Spizellomyces</taxon>
    </lineage>
</organism>
<dbReference type="InterPro" id="IPR002885">
    <property type="entry name" value="PPR_rpt"/>
</dbReference>
<dbReference type="NCBIfam" id="TIGR00756">
    <property type="entry name" value="PPR"/>
    <property type="match status" value="7"/>
</dbReference>
<feature type="compositionally biased region" description="Polar residues" evidence="6">
    <location>
        <begin position="631"/>
        <end position="641"/>
    </location>
</feature>
<dbReference type="STRING" id="645134.A0A0L0HPH7"/>
<gene>
    <name evidence="7" type="ORF">SPPG_02354</name>
</gene>
<evidence type="ECO:0000256" key="2">
    <source>
        <dbReference type="ARBA" id="ARBA00022737"/>
    </source>
</evidence>
<dbReference type="EMBL" id="KQ257452">
    <property type="protein sequence ID" value="KND03306.1"/>
    <property type="molecule type" value="Genomic_DNA"/>
</dbReference>
<dbReference type="AlphaFoldDB" id="A0A0L0HPH7"/>